<organism evidence="1 2">
    <name type="scientific">Gemmiger gallinarum</name>
    <dbReference type="NCBI Taxonomy" id="2779354"/>
    <lineage>
        <taxon>Bacteria</taxon>
        <taxon>Bacillati</taxon>
        <taxon>Bacillota</taxon>
        <taxon>Clostridia</taxon>
        <taxon>Eubacteriales</taxon>
        <taxon>Gemmiger</taxon>
    </lineage>
</organism>
<name>A0ABR9R3Q7_9FIRM</name>
<dbReference type="EMBL" id="JADCKC010000002">
    <property type="protein sequence ID" value="MBE5037771.1"/>
    <property type="molecule type" value="Genomic_DNA"/>
</dbReference>
<evidence type="ECO:0000313" key="2">
    <source>
        <dbReference type="Proteomes" id="UP000768567"/>
    </source>
</evidence>
<reference evidence="1 2" key="1">
    <citation type="submission" date="2020-10" db="EMBL/GenBank/DDBJ databases">
        <title>ChiBAC.</title>
        <authorList>
            <person name="Zenner C."/>
            <person name="Hitch T.C.A."/>
            <person name="Clavel T."/>
        </authorList>
    </citation>
    <scope>NUCLEOTIDE SEQUENCE [LARGE SCALE GENOMIC DNA]</scope>
    <source>
        <strain evidence="1 2">DSM 109015</strain>
    </source>
</reference>
<sequence>METVRQKGRTQGEEGNKILPVWGRFRGKNPKDDVKTGGYAVSVEQNCAI</sequence>
<protein>
    <submittedName>
        <fullName evidence="1">Uncharacterized protein</fullName>
    </submittedName>
</protein>
<proteinExistence type="predicted"/>
<comment type="caution">
    <text evidence="1">The sequence shown here is derived from an EMBL/GenBank/DDBJ whole genome shotgun (WGS) entry which is preliminary data.</text>
</comment>
<gene>
    <name evidence="1" type="ORF">INF35_08235</name>
</gene>
<keyword evidence="2" id="KW-1185">Reference proteome</keyword>
<dbReference type="Proteomes" id="UP000768567">
    <property type="component" value="Unassembled WGS sequence"/>
</dbReference>
<evidence type="ECO:0000313" key="1">
    <source>
        <dbReference type="EMBL" id="MBE5037771.1"/>
    </source>
</evidence>
<dbReference type="RefSeq" id="WP_193501362.1">
    <property type="nucleotide sequence ID" value="NZ_JADCKC010000002.1"/>
</dbReference>
<accession>A0ABR9R3Q7</accession>